<proteinExistence type="predicted"/>
<dbReference type="EMBL" id="GAKP01007079">
    <property type="protein sequence ID" value="JAC51873.1"/>
    <property type="molecule type" value="Transcribed_RNA"/>
</dbReference>
<evidence type="ECO:0000313" key="3">
    <source>
        <dbReference type="EMBL" id="JAC51872.1"/>
    </source>
</evidence>
<feature type="domain" description="LITAF" evidence="2">
    <location>
        <begin position="34"/>
        <end position="93"/>
    </location>
</feature>
<sequence>MTVDEKECVKVIVKEEPVIKAIELKDIGFLEQQPVIVNCPACEAEALSIVRLEAVTCLQRFLSATKLCKNWQRRTDINHYCSKCGCYIGRFVPINCSERCLSRSARKMAANDSMSLKTPPKDCAAQVQKKREKVKAKRAAAKAEKEAAKIQGATVVEQEEAK</sequence>
<dbReference type="InterPro" id="IPR006629">
    <property type="entry name" value="LITAF"/>
</dbReference>
<protein>
    <recommendedName>
        <fullName evidence="2">LITAF domain-containing protein</fullName>
    </recommendedName>
</protein>
<accession>A0A034WC20</accession>
<name>A0A034WC20_BACDO</name>
<dbReference type="OrthoDB" id="8053264at2759"/>
<reference evidence="3" key="1">
    <citation type="journal article" date="2014" name="BMC Genomics">
        <title>Characterizing the developmental transcriptome of the oriental fruit fly, Bactrocera dorsalis (Diptera: Tephritidae) through comparative genomic analysis with Drosophila melanogaster utilizing modENCODE datasets.</title>
        <authorList>
            <person name="Geib S.M."/>
            <person name="Calla B."/>
            <person name="Hall B."/>
            <person name="Hou S."/>
            <person name="Manoukis N.C."/>
        </authorList>
    </citation>
    <scope>NUCLEOTIDE SEQUENCE</scope>
    <source>
        <strain evidence="3">Punador</strain>
    </source>
</reference>
<keyword evidence="1" id="KW-0175">Coiled coil</keyword>
<evidence type="ECO:0000256" key="1">
    <source>
        <dbReference type="SAM" id="Coils"/>
    </source>
</evidence>
<dbReference type="EMBL" id="GAKP01007080">
    <property type="protein sequence ID" value="JAC51872.1"/>
    <property type="molecule type" value="Transcribed_RNA"/>
</dbReference>
<dbReference type="SMART" id="SM00714">
    <property type="entry name" value="LITAF"/>
    <property type="match status" value="1"/>
</dbReference>
<organism evidence="3">
    <name type="scientific">Bactrocera dorsalis</name>
    <name type="common">Oriental fruit fly</name>
    <name type="synonym">Dacus dorsalis</name>
    <dbReference type="NCBI Taxonomy" id="27457"/>
    <lineage>
        <taxon>Eukaryota</taxon>
        <taxon>Metazoa</taxon>
        <taxon>Ecdysozoa</taxon>
        <taxon>Arthropoda</taxon>
        <taxon>Hexapoda</taxon>
        <taxon>Insecta</taxon>
        <taxon>Pterygota</taxon>
        <taxon>Neoptera</taxon>
        <taxon>Endopterygota</taxon>
        <taxon>Diptera</taxon>
        <taxon>Brachycera</taxon>
        <taxon>Muscomorpha</taxon>
        <taxon>Tephritoidea</taxon>
        <taxon>Tephritidae</taxon>
        <taxon>Bactrocera</taxon>
        <taxon>Bactrocera</taxon>
    </lineage>
</organism>
<evidence type="ECO:0000259" key="2">
    <source>
        <dbReference type="SMART" id="SM00714"/>
    </source>
</evidence>
<feature type="coiled-coil region" evidence="1">
    <location>
        <begin position="124"/>
        <end position="153"/>
    </location>
</feature>
<dbReference type="AlphaFoldDB" id="A0A034WC20"/>